<dbReference type="OrthoDB" id="2727312at2759"/>
<protein>
    <submittedName>
        <fullName evidence="4">HET-domain-containing protein</fullName>
    </submittedName>
</protein>
<proteinExistence type="predicted"/>
<evidence type="ECO:0000313" key="5">
    <source>
        <dbReference type="Proteomes" id="UP000297245"/>
    </source>
</evidence>
<feature type="compositionally biased region" description="Polar residues" evidence="1">
    <location>
        <begin position="904"/>
        <end position="913"/>
    </location>
</feature>
<dbReference type="AlphaFoldDB" id="A0A4S8M5R2"/>
<gene>
    <name evidence="4" type="ORF">K435DRAFT_857445</name>
</gene>
<feature type="region of interest" description="Disordered" evidence="1">
    <location>
        <begin position="862"/>
        <end position="945"/>
    </location>
</feature>
<dbReference type="EMBL" id="ML179152">
    <property type="protein sequence ID" value="THU97574.1"/>
    <property type="molecule type" value="Genomic_DNA"/>
</dbReference>
<dbReference type="InterPro" id="IPR010730">
    <property type="entry name" value="HET"/>
</dbReference>
<feature type="domain" description="Heterokaryon incompatibility" evidence="3">
    <location>
        <begin position="21"/>
        <end position="116"/>
    </location>
</feature>
<organism evidence="4 5">
    <name type="scientific">Dendrothele bispora (strain CBS 962.96)</name>
    <dbReference type="NCBI Taxonomy" id="1314807"/>
    <lineage>
        <taxon>Eukaryota</taxon>
        <taxon>Fungi</taxon>
        <taxon>Dikarya</taxon>
        <taxon>Basidiomycota</taxon>
        <taxon>Agaricomycotina</taxon>
        <taxon>Agaricomycetes</taxon>
        <taxon>Agaricomycetidae</taxon>
        <taxon>Agaricales</taxon>
        <taxon>Agaricales incertae sedis</taxon>
        <taxon>Dendrothele</taxon>
    </lineage>
</organism>
<keyword evidence="2" id="KW-0472">Membrane</keyword>
<evidence type="ECO:0000256" key="2">
    <source>
        <dbReference type="SAM" id="Phobius"/>
    </source>
</evidence>
<sequence length="945" mass="105938">MRLLHTETLQVTEFDTNIPIYAILSHTWQEDEVTFQDIQNHDVAKCKAGWSKIENACKYARQYKFDWIWIDTCCIDKSSSAELSEVLNSMYQYYAEGGVCIAYLSDFSKSSSNITEFLDRMKRCRWFKRGWTLQELIAPRYMVFLDKDWQHVGTRFGLRRVISEITSIPIRIFQTGQLDGYSTAQKMSWAASRETKRPEDMAYCLMGLFGVNMPTIYGEGEAKAFMRLQQEIIKYSDDRSIFAWVASHGTDYHRDRGLFASSPLEFASSGAVGVSYDLGDKSSFSFSNNGLRIHLPLQPLPNMGKDIYVALLHCPVRAAKFIGIYLQKLEGGQRYIRWGPHFPLHHLDNTLGKLQEVVVKESAITRQRIDNDNDVPIEFELDSELVLVGKIDDASYVDSSDHESLEIVSLDCSHDQDGNSPSSSTQLRRNTCSRFRLRTNKGMEFCVILWTTPNVIIPTVEVWLTFADWDTQYDPYFPIQDNDLLPIDDENALVSCSVHVTGDSSSQRIVEISYVPSSNDHFKFYDQILLGQFETHPRALSSTTINFTVDVPSSHFELMPSTIFPSGLCCRRDSEKSCAGSFSECGKRSAMHCVFAFKIREKFVYMAMGRRTEREYHIPWIDVSVLSDEVPARVIWEPYLSPRGISIEPFGPLKSKDPGVNLPFPTRTLTRDSVFATLQSVTVLPRSSSTSGVVVTTSETFTETPIVPPSSESGSPTLIHSPSPSSTEESHSQPNTDVKVAMILGGIAGSAVCMLLAGFLVLRCRRMKRISGETSGSWGRPTPFQSHLDINQSSGSLTGLMIDDQTGSEEIGDSEMATVGGGDESELAMDSVATGRNTQIPIQRQFRSAGRVFNRMKTAVREKKTVDDSNRHEVSDQMANRDVQPQAGGLTSGALASVPDRVPSRNNRTQNVLRHSDSGFRMMPSYSLERADETRPIDGGRSGHI</sequence>
<name>A0A4S8M5R2_DENBC</name>
<dbReference type="Pfam" id="PF06985">
    <property type="entry name" value="HET"/>
    <property type="match status" value="1"/>
</dbReference>
<dbReference type="PANTHER" id="PTHR10622">
    <property type="entry name" value="HET DOMAIN-CONTAINING PROTEIN"/>
    <property type="match status" value="1"/>
</dbReference>
<reference evidence="4 5" key="1">
    <citation type="journal article" date="2019" name="Nat. Ecol. Evol.">
        <title>Megaphylogeny resolves global patterns of mushroom evolution.</title>
        <authorList>
            <person name="Varga T."/>
            <person name="Krizsan K."/>
            <person name="Foldi C."/>
            <person name="Dima B."/>
            <person name="Sanchez-Garcia M."/>
            <person name="Sanchez-Ramirez S."/>
            <person name="Szollosi G.J."/>
            <person name="Szarkandi J.G."/>
            <person name="Papp V."/>
            <person name="Albert L."/>
            <person name="Andreopoulos W."/>
            <person name="Angelini C."/>
            <person name="Antonin V."/>
            <person name="Barry K.W."/>
            <person name="Bougher N.L."/>
            <person name="Buchanan P."/>
            <person name="Buyck B."/>
            <person name="Bense V."/>
            <person name="Catcheside P."/>
            <person name="Chovatia M."/>
            <person name="Cooper J."/>
            <person name="Damon W."/>
            <person name="Desjardin D."/>
            <person name="Finy P."/>
            <person name="Geml J."/>
            <person name="Haridas S."/>
            <person name="Hughes K."/>
            <person name="Justo A."/>
            <person name="Karasinski D."/>
            <person name="Kautmanova I."/>
            <person name="Kiss B."/>
            <person name="Kocsube S."/>
            <person name="Kotiranta H."/>
            <person name="LaButti K.M."/>
            <person name="Lechner B.E."/>
            <person name="Liimatainen K."/>
            <person name="Lipzen A."/>
            <person name="Lukacs Z."/>
            <person name="Mihaltcheva S."/>
            <person name="Morgado L.N."/>
            <person name="Niskanen T."/>
            <person name="Noordeloos M.E."/>
            <person name="Ohm R.A."/>
            <person name="Ortiz-Santana B."/>
            <person name="Ovrebo C."/>
            <person name="Racz N."/>
            <person name="Riley R."/>
            <person name="Savchenko A."/>
            <person name="Shiryaev A."/>
            <person name="Soop K."/>
            <person name="Spirin V."/>
            <person name="Szebenyi C."/>
            <person name="Tomsovsky M."/>
            <person name="Tulloss R.E."/>
            <person name="Uehling J."/>
            <person name="Grigoriev I.V."/>
            <person name="Vagvolgyi C."/>
            <person name="Papp T."/>
            <person name="Martin F.M."/>
            <person name="Miettinen O."/>
            <person name="Hibbett D.S."/>
            <person name="Nagy L.G."/>
        </authorList>
    </citation>
    <scope>NUCLEOTIDE SEQUENCE [LARGE SCALE GENOMIC DNA]</scope>
    <source>
        <strain evidence="4 5">CBS 962.96</strain>
    </source>
</reference>
<evidence type="ECO:0000313" key="4">
    <source>
        <dbReference type="EMBL" id="THU97574.1"/>
    </source>
</evidence>
<feature type="compositionally biased region" description="Basic and acidic residues" evidence="1">
    <location>
        <begin position="862"/>
        <end position="875"/>
    </location>
</feature>
<feature type="compositionally biased region" description="Basic and acidic residues" evidence="1">
    <location>
        <begin position="929"/>
        <end position="938"/>
    </location>
</feature>
<evidence type="ECO:0000256" key="1">
    <source>
        <dbReference type="SAM" id="MobiDB-lite"/>
    </source>
</evidence>
<feature type="region of interest" description="Disordered" evidence="1">
    <location>
        <begin position="699"/>
        <end position="734"/>
    </location>
</feature>
<feature type="transmembrane region" description="Helical" evidence="2">
    <location>
        <begin position="740"/>
        <end position="762"/>
    </location>
</feature>
<accession>A0A4S8M5R2</accession>
<evidence type="ECO:0000259" key="3">
    <source>
        <dbReference type="Pfam" id="PF06985"/>
    </source>
</evidence>
<dbReference type="Proteomes" id="UP000297245">
    <property type="component" value="Unassembled WGS sequence"/>
</dbReference>
<keyword evidence="2" id="KW-1133">Transmembrane helix</keyword>
<keyword evidence="2" id="KW-0812">Transmembrane</keyword>
<keyword evidence="5" id="KW-1185">Reference proteome</keyword>
<dbReference type="PANTHER" id="PTHR10622:SF12">
    <property type="entry name" value="HET DOMAIN-CONTAINING PROTEIN"/>
    <property type="match status" value="1"/>
</dbReference>